<dbReference type="Pfam" id="PF01734">
    <property type="entry name" value="Patatin"/>
    <property type="match status" value="1"/>
</dbReference>
<dbReference type="EMBL" id="NOWT01000005">
    <property type="protein sequence ID" value="OYD84960.1"/>
    <property type="molecule type" value="Genomic_DNA"/>
</dbReference>
<dbReference type="AlphaFoldDB" id="A0A235HGE8"/>
<dbReference type="GO" id="GO:0016787">
    <property type="term" value="F:hydrolase activity"/>
    <property type="evidence" value="ECO:0007669"/>
    <property type="project" value="UniProtKB-UniRule"/>
</dbReference>
<geneLocation type="plasmid" evidence="6">
    <name>unnamed</name>
</geneLocation>
<dbReference type="InterPro" id="IPR050301">
    <property type="entry name" value="NTE"/>
</dbReference>
<keyword evidence="3 4" id="KW-0443">Lipid metabolism</keyword>
<dbReference type="CDD" id="cd07209">
    <property type="entry name" value="Pat_hypo_Ecoli_Z1214_like"/>
    <property type="match status" value="1"/>
</dbReference>
<keyword evidence="1 4" id="KW-0378">Hydrolase</keyword>
<dbReference type="InterPro" id="IPR016035">
    <property type="entry name" value="Acyl_Trfase/lysoPLipase"/>
</dbReference>
<evidence type="ECO:0000313" key="6">
    <source>
        <dbReference type="EMBL" id="OYD84960.1"/>
    </source>
</evidence>
<dbReference type="GO" id="GO:0016042">
    <property type="term" value="P:lipid catabolic process"/>
    <property type="evidence" value="ECO:0007669"/>
    <property type="project" value="UniProtKB-UniRule"/>
</dbReference>
<dbReference type="InterPro" id="IPR021095">
    <property type="entry name" value="DUF3734"/>
</dbReference>
<keyword evidence="2 4" id="KW-0442">Lipid degradation</keyword>
<dbReference type="InterPro" id="IPR002641">
    <property type="entry name" value="PNPLA_dom"/>
</dbReference>
<dbReference type="PROSITE" id="PS51635">
    <property type="entry name" value="PNPLA"/>
    <property type="match status" value="1"/>
</dbReference>
<feature type="active site" description="Nucleophile" evidence="4">
    <location>
        <position position="63"/>
    </location>
</feature>
<gene>
    <name evidence="6" type="ORF">CHT98_08700</name>
</gene>
<protein>
    <submittedName>
        <fullName evidence="6">Patatin</fullName>
    </submittedName>
</protein>
<proteinExistence type="predicted"/>
<feature type="short sequence motif" description="GXSXG" evidence="4">
    <location>
        <begin position="61"/>
        <end position="65"/>
    </location>
</feature>
<keyword evidence="6" id="KW-0614">Plasmid</keyword>
<sequence>MSRSAVSGSGPSAVEALPSRLRHEEPRIVLVLGGGNALGAYHAGAYEQLHSRGVQPEWIIGASIGAVTGAILAGNPPERRLERLRQFWREATLHTSGVLPHSHAKVRQVYNGAHAVMATLLGRPSIFRHRFPGLWSVLPWVPNDVALYDQSPLRDTLERLVDFDLLNRAEVRLSAGCIDIETGDEVYFDNSRDEIRPEHIMASAAITPAFPPVEIDGRLFCDPGYTNNLPLDLPFTEPLDRDILCFAVELFSLRSARPASLDAVLERTNDLLFASHARRSVQALKREFALRERIEPKGATTTLIHMAYQAASHELAAKGFDFSPSSIADRWAAGRRDMVSGLALLDGALGDSHRFRYAAVPSETALAAAEAGGPRHRRQSAC</sequence>
<dbReference type="SUPFAM" id="SSF52151">
    <property type="entry name" value="FabD/lysophospholipase-like"/>
    <property type="match status" value="1"/>
</dbReference>
<dbReference type="Gene3D" id="3.40.1090.10">
    <property type="entry name" value="Cytosolic phospholipase A2 catalytic domain"/>
    <property type="match status" value="2"/>
</dbReference>
<dbReference type="PANTHER" id="PTHR14226">
    <property type="entry name" value="NEUROPATHY TARGET ESTERASE/SWISS CHEESE D.MELANOGASTER"/>
    <property type="match status" value="1"/>
</dbReference>
<evidence type="ECO:0000256" key="4">
    <source>
        <dbReference type="PROSITE-ProRule" id="PRU01161"/>
    </source>
</evidence>
<evidence type="ECO:0000313" key="7">
    <source>
        <dbReference type="Proteomes" id="UP000215367"/>
    </source>
</evidence>
<organism evidence="6 7">
    <name type="scientific">Azospirillum brasilense</name>
    <dbReference type="NCBI Taxonomy" id="192"/>
    <lineage>
        <taxon>Bacteria</taxon>
        <taxon>Pseudomonadati</taxon>
        <taxon>Pseudomonadota</taxon>
        <taxon>Alphaproteobacteria</taxon>
        <taxon>Rhodospirillales</taxon>
        <taxon>Azospirillaceae</taxon>
        <taxon>Azospirillum</taxon>
    </lineage>
</organism>
<dbReference type="PANTHER" id="PTHR14226:SF57">
    <property type="entry name" value="BLR7027 PROTEIN"/>
    <property type="match status" value="1"/>
</dbReference>
<feature type="active site" description="Proton acceptor" evidence="4">
    <location>
        <position position="222"/>
    </location>
</feature>
<dbReference type="Pfam" id="PF12536">
    <property type="entry name" value="DUF3734"/>
    <property type="match status" value="1"/>
</dbReference>
<comment type="caution">
    <text evidence="6">The sequence shown here is derived from an EMBL/GenBank/DDBJ whole genome shotgun (WGS) entry which is preliminary data.</text>
</comment>
<evidence type="ECO:0000256" key="1">
    <source>
        <dbReference type="ARBA" id="ARBA00022801"/>
    </source>
</evidence>
<reference evidence="6 7" key="1">
    <citation type="submission" date="2017-07" db="EMBL/GenBank/DDBJ databases">
        <title>Whole genome sequence of Azospirillum brasilense 2A1, a potential biofertilizer strain.</title>
        <authorList>
            <person name="Fontana C.A."/>
            <person name="Toffoli L.M."/>
            <person name="Salazar S.M."/>
            <person name="Puglisi E."/>
            <person name="Pedraza R."/>
            <person name="Bassi D."/>
            <person name="Cocconcelli P.S."/>
        </authorList>
    </citation>
    <scope>NUCLEOTIDE SEQUENCE [LARGE SCALE GENOMIC DNA]</scope>
    <source>
        <strain evidence="6 7">2A1</strain>
        <plasmid evidence="6">unnamed</plasmid>
    </source>
</reference>
<evidence type="ECO:0000259" key="5">
    <source>
        <dbReference type="PROSITE" id="PS51635"/>
    </source>
</evidence>
<name>A0A235HGE8_AZOBR</name>
<feature type="domain" description="PNPLA" evidence="5">
    <location>
        <begin position="30"/>
        <end position="235"/>
    </location>
</feature>
<evidence type="ECO:0000256" key="3">
    <source>
        <dbReference type="ARBA" id="ARBA00023098"/>
    </source>
</evidence>
<dbReference type="Proteomes" id="UP000215367">
    <property type="component" value="Unassembled WGS sequence"/>
</dbReference>
<accession>A0A235HGE8</accession>
<comment type="caution">
    <text evidence="4">Lacks conserved residue(s) required for the propagation of feature annotation.</text>
</comment>
<evidence type="ECO:0000256" key="2">
    <source>
        <dbReference type="ARBA" id="ARBA00022963"/>
    </source>
</evidence>